<organism evidence="1 2">
    <name type="scientific">Luteibacter rhizovicinus DSM 16549</name>
    <dbReference type="NCBI Taxonomy" id="1440763"/>
    <lineage>
        <taxon>Bacteria</taxon>
        <taxon>Pseudomonadati</taxon>
        <taxon>Pseudomonadota</taxon>
        <taxon>Gammaproteobacteria</taxon>
        <taxon>Lysobacterales</taxon>
        <taxon>Rhodanobacteraceae</taxon>
        <taxon>Luteibacter</taxon>
    </lineage>
</organism>
<dbReference type="PATRIC" id="fig|1440763.5.peg.3768"/>
<gene>
    <name evidence="1" type="ORF">BJI69_04630</name>
</gene>
<proteinExistence type="predicted"/>
<dbReference type="Pfam" id="PF09500">
    <property type="entry name" value="YiiD_C"/>
    <property type="match status" value="1"/>
</dbReference>
<dbReference type="KEGG" id="lrz:BJI69_04630"/>
<dbReference type="AlphaFoldDB" id="A0A0G9H4D9"/>
<dbReference type="InterPro" id="IPR012660">
    <property type="entry name" value="YiiD_C"/>
</dbReference>
<sequence length="154" mass="16694">MTPNDISLADLERFILDGIPLARAMAVSIDSFDGMRLVMTAPLLPNINDKACAFGGSIVALMTLTCWALVEAVLRQRGEDCDVFVADSTVRYLDPIWNDLRAEATLAPGANWKGFFGMLKARGRARGDFTCVVPGADGKPMASLDARFVAKRRA</sequence>
<dbReference type="Proteomes" id="UP000182987">
    <property type="component" value="Chromosome"/>
</dbReference>
<dbReference type="STRING" id="1440763.BJI69_04630"/>
<dbReference type="Gene3D" id="3.10.129.10">
    <property type="entry name" value="Hotdog Thioesterase"/>
    <property type="match status" value="1"/>
</dbReference>
<name>A0A0G9H4D9_9GAMM</name>
<accession>A0A0G9H4D9</accession>
<dbReference type="NCBIfam" id="TIGR02447">
    <property type="entry name" value="yiiD_Cterm"/>
    <property type="match status" value="1"/>
</dbReference>
<dbReference type="SUPFAM" id="SSF54637">
    <property type="entry name" value="Thioesterase/thiol ester dehydrase-isomerase"/>
    <property type="match status" value="1"/>
</dbReference>
<reference evidence="2" key="1">
    <citation type="submission" date="2016-09" db="EMBL/GenBank/DDBJ databases">
        <authorList>
            <person name="Lysoe E."/>
        </authorList>
    </citation>
    <scope>NUCLEOTIDE SEQUENCE [LARGE SCALE GENOMIC DNA]</scope>
    <source>
        <strain evidence="2">LJ96T</strain>
    </source>
</reference>
<dbReference type="EMBL" id="CP017480">
    <property type="protein sequence ID" value="APG03264.1"/>
    <property type="molecule type" value="Genomic_DNA"/>
</dbReference>
<dbReference type="InterPro" id="IPR029069">
    <property type="entry name" value="HotDog_dom_sf"/>
</dbReference>
<evidence type="ECO:0000313" key="2">
    <source>
        <dbReference type="Proteomes" id="UP000182987"/>
    </source>
</evidence>
<keyword evidence="2" id="KW-1185">Reference proteome</keyword>
<dbReference type="OrthoDB" id="572024at2"/>
<protein>
    <submittedName>
        <fullName evidence="1">Thioesterase</fullName>
    </submittedName>
</protein>
<evidence type="ECO:0000313" key="1">
    <source>
        <dbReference type="EMBL" id="APG03264.1"/>
    </source>
</evidence>
<dbReference type="RefSeq" id="WP_046969175.1">
    <property type="nucleotide sequence ID" value="NZ_CP017480.1"/>
</dbReference>